<evidence type="ECO:0000313" key="10">
    <source>
        <dbReference type="EMBL" id="EPX74455.1"/>
    </source>
</evidence>
<dbReference type="HAMAP" id="MF_01116">
    <property type="entry name" value="TSR3"/>
    <property type="match status" value="1"/>
</dbReference>
<keyword evidence="11" id="KW-1185">Reference proteome</keyword>
<evidence type="ECO:0000256" key="2">
    <source>
        <dbReference type="ARBA" id="ARBA00022517"/>
    </source>
</evidence>
<accession>S9R8B2</accession>
<dbReference type="OMA" id="DCSWESA"/>
<feature type="region of interest" description="Disordered" evidence="7">
    <location>
        <begin position="218"/>
        <end position="262"/>
    </location>
</feature>
<evidence type="ECO:0000313" key="11">
    <source>
        <dbReference type="Proteomes" id="UP000016088"/>
    </source>
</evidence>
<evidence type="ECO:0000256" key="4">
    <source>
        <dbReference type="ARBA" id="ARBA00022679"/>
    </source>
</evidence>
<protein>
    <recommendedName>
        <fullName evidence="6">18S rRNA aminocarboxypropyltransferase</fullName>
        <ecNumber evidence="6">2.5.1.157</ecNumber>
    </recommendedName>
</protein>
<feature type="domain" description="RNase L inhibitor RLI-like possible metal-binding" evidence="9">
    <location>
        <begin position="26"/>
        <end position="59"/>
    </location>
</feature>
<dbReference type="OrthoDB" id="10262062at2759"/>
<evidence type="ECO:0000256" key="1">
    <source>
        <dbReference type="ARBA" id="ARBA00022490"/>
    </source>
</evidence>
<dbReference type="InterPro" id="IPR022968">
    <property type="entry name" value="Tsr3-like"/>
</dbReference>
<dbReference type="InterPro" id="IPR007177">
    <property type="entry name" value="Tsr3_C"/>
</dbReference>
<evidence type="ECO:0000259" key="8">
    <source>
        <dbReference type="Pfam" id="PF04034"/>
    </source>
</evidence>
<dbReference type="GO" id="GO:0000455">
    <property type="term" value="P:enzyme-directed rRNA pseudouridine synthesis"/>
    <property type="evidence" value="ECO:0007669"/>
    <property type="project" value="UniProtKB-UniRule"/>
</dbReference>
<dbReference type="GO" id="GO:1904047">
    <property type="term" value="F:S-adenosyl-L-methionine binding"/>
    <property type="evidence" value="ECO:0007669"/>
    <property type="project" value="UniProtKB-UniRule"/>
</dbReference>
<keyword evidence="2 6" id="KW-0690">Ribosome biogenesis</keyword>
<comment type="catalytic activity">
    <reaction evidence="6">
        <text>N(1)-methylpseudouridine(1191) in yeast 18S rRNA + S-adenosyl-L-methionine = N(1)-methyl-N(3)-[(3S)-3-amino-3-carboxypropyl]pseudouridine(1191) in yeast 18S rRNA + S-methyl-5'-thioadenosine + H(+)</text>
        <dbReference type="Rhea" id="RHEA:63300"/>
        <dbReference type="Rhea" id="RHEA-COMP:13852"/>
        <dbReference type="Rhea" id="RHEA-COMP:16309"/>
        <dbReference type="ChEBI" id="CHEBI:15378"/>
        <dbReference type="ChEBI" id="CHEBI:17509"/>
        <dbReference type="ChEBI" id="CHEBI:59789"/>
        <dbReference type="ChEBI" id="CHEBI:74890"/>
        <dbReference type="ChEBI" id="CHEBI:146234"/>
    </reaction>
</comment>
<evidence type="ECO:0000256" key="3">
    <source>
        <dbReference type="ARBA" id="ARBA00022552"/>
    </source>
</evidence>
<organism evidence="10 11">
    <name type="scientific">Schizosaccharomyces octosporus (strain yFS286)</name>
    <name type="common">Fission yeast</name>
    <name type="synonym">Octosporomyces octosporus</name>
    <dbReference type="NCBI Taxonomy" id="483514"/>
    <lineage>
        <taxon>Eukaryota</taxon>
        <taxon>Fungi</taxon>
        <taxon>Dikarya</taxon>
        <taxon>Ascomycota</taxon>
        <taxon>Taphrinomycotina</taxon>
        <taxon>Schizosaccharomycetes</taxon>
        <taxon>Schizosaccharomycetales</taxon>
        <taxon>Schizosaccharomycetaceae</taxon>
        <taxon>Schizosaccharomyces</taxon>
    </lineage>
</organism>
<name>S9R8B2_SCHOY</name>
<feature type="domain" description="16S/18S rRNA aminocarboxypropyltransferase Tsr3 C-terminal" evidence="8">
    <location>
        <begin position="63"/>
        <end position="189"/>
    </location>
</feature>
<dbReference type="PANTHER" id="PTHR20426:SF0">
    <property type="entry name" value="18S RRNA AMINOCARBOXYPROPYLTRANSFERASE"/>
    <property type="match status" value="1"/>
</dbReference>
<reference evidence="10 11" key="1">
    <citation type="journal article" date="2011" name="Science">
        <title>Comparative functional genomics of the fission yeasts.</title>
        <authorList>
            <person name="Rhind N."/>
            <person name="Chen Z."/>
            <person name="Yassour M."/>
            <person name="Thompson D.A."/>
            <person name="Haas B.J."/>
            <person name="Habib N."/>
            <person name="Wapinski I."/>
            <person name="Roy S."/>
            <person name="Lin M.F."/>
            <person name="Heiman D.I."/>
            <person name="Young S.K."/>
            <person name="Furuya K."/>
            <person name="Guo Y."/>
            <person name="Pidoux A."/>
            <person name="Chen H.M."/>
            <person name="Robbertse B."/>
            <person name="Goldberg J.M."/>
            <person name="Aoki K."/>
            <person name="Bayne E.H."/>
            <person name="Berlin A.M."/>
            <person name="Desjardins C.A."/>
            <person name="Dobbs E."/>
            <person name="Dukaj L."/>
            <person name="Fan L."/>
            <person name="FitzGerald M.G."/>
            <person name="French C."/>
            <person name="Gujja S."/>
            <person name="Hansen K."/>
            <person name="Keifenheim D."/>
            <person name="Levin J.Z."/>
            <person name="Mosher R.A."/>
            <person name="Mueller C.A."/>
            <person name="Pfiffner J."/>
            <person name="Priest M."/>
            <person name="Russ C."/>
            <person name="Smialowska A."/>
            <person name="Swoboda P."/>
            <person name="Sykes S.M."/>
            <person name="Vaughn M."/>
            <person name="Vengrova S."/>
            <person name="Yoder R."/>
            <person name="Zeng Q."/>
            <person name="Allshire R."/>
            <person name="Baulcombe D."/>
            <person name="Birren B.W."/>
            <person name="Brown W."/>
            <person name="Ekwall K."/>
            <person name="Kellis M."/>
            <person name="Leatherwood J."/>
            <person name="Levin H."/>
            <person name="Margalit H."/>
            <person name="Martienssen R."/>
            <person name="Nieduszynski C.A."/>
            <person name="Spatafora J.W."/>
            <person name="Friedman N."/>
            <person name="Dalgaard J.Z."/>
            <person name="Baumann P."/>
            <person name="Niki H."/>
            <person name="Regev A."/>
            <person name="Nusbaum C."/>
        </authorList>
    </citation>
    <scope>NUCLEOTIDE SEQUENCE [LARGE SCALE GENOMIC DNA]</scope>
    <source>
        <strain evidence="11">yFS286</strain>
    </source>
</reference>
<dbReference type="Proteomes" id="UP000016088">
    <property type="component" value="Unassembled WGS sequence"/>
</dbReference>
<dbReference type="GO" id="GO:0005634">
    <property type="term" value="C:nucleus"/>
    <property type="evidence" value="ECO:0007669"/>
    <property type="project" value="UniProtKB-SubCell"/>
</dbReference>
<dbReference type="GO" id="GO:0030490">
    <property type="term" value="P:maturation of SSU-rRNA"/>
    <property type="evidence" value="ECO:0007669"/>
    <property type="project" value="EnsemblFungi"/>
</dbReference>
<feature type="binding site" evidence="6">
    <location>
        <position position="89"/>
    </location>
    <ligand>
        <name>S-adenosyl-L-methionine</name>
        <dbReference type="ChEBI" id="CHEBI:59789"/>
    </ligand>
</feature>
<dbReference type="EMBL" id="KE503206">
    <property type="protein sequence ID" value="EPX74455.1"/>
    <property type="molecule type" value="Genomic_DNA"/>
</dbReference>
<dbReference type="VEuPathDB" id="FungiDB:SOCG_01939"/>
<sequence>MGPRNSGKGHDKHNFKGQKALKFPLPLAMWDFGHCNPNACSGKRLERLGCIRNLRIGQKFKGVVVTPNGKSPVSPADREIFDNGGASVVECSWAKIDEIPFSRIGGRCERLLPYLVATNPINYGRPWRLNCAEALAACMYIVGYKDEARLLMENFKWGHAFFDVNEELLDIYASCKDSDDIQQKQKQYLEDMEESYREQRTTDFGDIWTQGNLNHKPIAVSNDTSSSSSDSESIEETNLAEETTNTREDSEQIANEPTEEDDDLWRNIVRMKLKA</sequence>
<dbReference type="Pfam" id="PF04034">
    <property type="entry name" value="Ribo_biogen_C"/>
    <property type="match status" value="1"/>
</dbReference>
<keyword evidence="5 6" id="KW-0949">S-adenosyl-L-methionine</keyword>
<feature type="binding site" evidence="6">
    <location>
        <position position="41"/>
    </location>
    <ligand>
        <name>S-adenosyl-L-methionine</name>
        <dbReference type="ChEBI" id="CHEBI:59789"/>
    </ligand>
</feature>
<keyword evidence="1 6" id="KW-0963">Cytoplasm</keyword>
<dbReference type="GO" id="GO:0005777">
    <property type="term" value="C:peroxisome"/>
    <property type="evidence" value="ECO:0007669"/>
    <property type="project" value="EnsemblFungi"/>
</dbReference>
<proteinExistence type="inferred from homology"/>
<comment type="catalytic activity">
    <reaction evidence="6">
        <text>an N(1)-methylpseudouridine in rRNA + S-adenosyl-L-methionine = N(1)-methyl-N(3)-[(3S)-3-amino-3-carboxypropyl]pseudouridine in rRNA + S-methyl-5'-thioadenosine + H(+)</text>
        <dbReference type="Rhea" id="RHEA:63296"/>
        <dbReference type="Rhea" id="RHEA-COMP:11634"/>
        <dbReference type="Rhea" id="RHEA-COMP:16310"/>
        <dbReference type="ChEBI" id="CHEBI:15378"/>
        <dbReference type="ChEBI" id="CHEBI:17509"/>
        <dbReference type="ChEBI" id="CHEBI:59789"/>
        <dbReference type="ChEBI" id="CHEBI:74890"/>
        <dbReference type="ChEBI" id="CHEBI:146234"/>
        <dbReference type="EC" id="2.5.1.157"/>
    </reaction>
</comment>
<gene>
    <name evidence="6" type="primary">TSR3</name>
    <name evidence="10" type="ORF">SOCG_01939</name>
</gene>
<comment type="subcellular location">
    <subcellularLocation>
        <location evidence="6">Cytoplasm</location>
    </subcellularLocation>
    <subcellularLocation>
        <location evidence="6">Nucleus</location>
    </subcellularLocation>
</comment>
<comment type="function">
    <text evidence="6">Aminocarboxypropyltransferase that catalyzes the aminocarboxypropyl transfer on pseudouridine at position 1191 (Psi1191) in 18S rRNA. It constitutes the last step in biosynthesis of the hypermodified N1-methyl-N3-(3-amino-3-carboxypropyl) pseudouridine (m1acp3-Psi) conserved in eukaryotic 18S rRNA.</text>
</comment>
<dbReference type="HOGENOM" id="CLU_035060_2_1_1"/>
<feature type="binding site" evidence="6">
    <location>
        <position position="112"/>
    </location>
    <ligand>
        <name>S-adenosyl-L-methionine</name>
        <dbReference type="ChEBI" id="CHEBI:59789"/>
    </ligand>
</feature>
<dbReference type="InterPro" id="IPR007209">
    <property type="entry name" value="RNaseL-inhib-like_metal-bd_dom"/>
</dbReference>
<keyword evidence="6" id="KW-0539">Nucleus</keyword>
<dbReference type="PANTHER" id="PTHR20426">
    <property type="entry name" value="RIBOSOME BIOGENESIS PROTEIN TSR3 HOMOLOG"/>
    <property type="match status" value="1"/>
</dbReference>
<dbReference type="NCBIfam" id="NF002621">
    <property type="entry name" value="PRK02287.1"/>
    <property type="match status" value="1"/>
</dbReference>
<evidence type="ECO:0000259" key="9">
    <source>
        <dbReference type="Pfam" id="PF04068"/>
    </source>
</evidence>
<dbReference type="EC" id="2.5.1.157" evidence="6"/>
<dbReference type="GeneID" id="25030917"/>
<evidence type="ECO:0000256" key="5">
    <source>
        <dbReference type="ARBA" id="ARBA00022691"/>
    </source>
</evidence>
<feature type="binding site" evidence="6">
    <location>
        <position position="127"/>
    </location>
    <ligand>
        <name>S-adenosyl-L-methionine</name>
        <dbReference type="ChEBI" id="CHEBI:59789"/>
    </ligand>
</feature>
<evidence type="ECO:0000256" key="6">
    <source>
        <dbReference type="HAMAP-Rule" id="MF_03146"/>
    </source>
</evidence>
<dbReference type="GO" id="GO:0106388">
    <property type="term" value="F:rRNA small subunit aminocarboxypropyltransferase activity"/>
    <property type="evidence" value="ECO:0007669"/>
    <property type="project" value="UniProtKB-EC"/>
</dbReference>
<dbReference type="AlphaFoldDB" id="S9R8B2"/>
<comment type="similarity">
    <text evidence="6">Belongs to the TDD superfamily. TSR3 family.</text>
</comment>
<dbReference type="Pfam" id="PF04068">
    <property type="entry name" value="Fer4_RLI"/>
    <property type="match status" value="1"/>
</dbReference>
<dbReference type="RefSeq" id="XP_013015887.1">
    <property type="nucleotide sequence ID" value="XM_013160433.1"/>
</dbReference>
<dbReference type="eggNOG" id="KOG3154">
    <property type="taxonomic scope" value="Eukaryota"/>
</dbReference>
<keyword evidence="3 6" id="KW-0698">rRNA processing</keyword>
<feature type="compositionally biased region" description="Low complexity" evidence="7">
    <location>
        <begin position="221"/>
        <end position="231"/>
    </location>
</feature>
<evidence type="ECO:0000256" key="7">
    <source>
        <dbReference type="SAM" id="MobiDB-lite"/>
    </source>
</evidence>
<keyword evidence="4 6" id="KW-0808">Transferase</keyword>